<protein>
    <submittedName>
        <fullName evidence="2">Uncharacterized protein</fullName>
    </submittedName>
</protein>
<evidence type="ECO:0000313" key="2">
    <source>
        <dbReference type="EnsemblPlants" id="TraesCS1B02G148300.1.cds1"/>
    </source>
</evidence>
<dbReference type="SMR" id="A0A3B5YUJ5"/>
<dbReference type="OrthoDB" id="10588442at2759"/>
<organism evidence="2">
    <name type="scientific">Triticum aestivum</name>
    <name type="common">Wheat</name>
    <dbReference type="NCBI Taxonomy" id="4565"/>
    <lineage>
        <taxon>Eukaryota</taxon>
        <taxon>Viridiplantae</taxon>
        <taxon>Streptophyta</taxon>
        <taxon>Embryophyta</taxon>
        <taxon>Tracheophyta</taxon>
        <taxon>Spermatophyta</taxon>
        <taxon>Magnoliopsida</taxon>
        <taxon>Liliopsida</taxon>
        <taxon>Poales</taxon>
        <taxon>Poaceae</taxon>
        <taxon>BOP clade</taxon>
        <taxon>Pooideae</taxon>
        <taxon>Triticodae</taxon>
        <taxon>Triticeae</taxon>
        <taxon>Triticinae</taxon>
        <taxon>Triticum</taxon>
    </lineage>
</organism>
<dbReference type="AlphaFoldDB" id="A0A3B5YUJ5"/>
<sequence>MDVSTSPTTPLGPMTRARAKAIEDKVNSLLSELPLSTHETWLLPQTETLCVIRYLEEGHGAATSNGQDGEDTEYEGQEEELPKKLQRADVSPGPDVRRLTLQPADVRPGPDEGPADPSPSR</sequence>
<keyword evidence="3" id="KW-1185">Reference proteome</keyword>
<evidence type="ECO:0000313" key="3">
    <source>
        <dbReference type="Proteomes" id="UP000019116"/>
    </source>
</evidence>
<reference evidence="2" key="1">
    <citation type="submission" date="2018-08" db="EMBL/GenBank/DDBJ databases">
        <authorList>
            <person name="Rossello M."/>
        </authorList>
    </citation>
    <scope>NUCLEOTIDE SEQUENCE [LARGE SCALE GENOMIC DNA]</scope>
    <source>
        <strain evidence="2">cv. Chinese Spring</strain>
    </source>
</reference>
<reference evidence="2" key="2">
    <citation type="submission" date="2018-10" db="UniProtKB">
        <authorList>
            <consortium name="EnsemblPlants"/>
        </authorList>
    </citation>
    <scope>IDENTIFICATION</scope>
</reference>
<proteinExistence type="predicted"/>
<feature type="region of interest" description="Disordered" evidence="1">
    <location>
        <begin position="60"/>
        <end position="121"/>
    </location>
</feature>
<feature type="compositionally biased region" description="Acidic residues" evidence="1">
    <location>
        <begin position="68"/>
        <end position="79"/>
    </location>
</feature>
<accession>A0A3B5YUJ5</accession>
<dbReference type="EnsemblPlants" id="TraesCS1B02G148300.1">
    <property type="protein sequence ID" value="TraesCS1B02G148300.1.cds1"/>
    <property type="gene ID" value="TraesCS1B02G148300"/>
</dbReference>
<dbReference type="Gramene" id="TraesCS1B03G0411800.1">
    <property type="protein sequence ID" value="TraesCS1B03G0411800.1.CDS1"/>
    <property type="gene ID" value="TraesCS1B03G0411800"/>
</dbReference>
<name>A0A3B5YUJ5_WHEAT</name>
<dbReference type="Proteomes" id="UP000019116">
    <property type="component" value="Chromosome 1B"/>
</dbReference>
<evidence type="ECO:0000256" key="1">
    <source>
        <dbReference type="SAM" id="MobiDB-lite"/>
    </source>
</evidence>
<dbReference type="Gramene" id="TraesCS1B02G148300.1">
    <property type="protein sequence ID" value="TraesCS1B02G148300.1.cds1"/>
    <property type="gene ID" value="TraesCS1B02G148300"/>
</dbReference>